<dbReference type="EMBL" id="JAWRVG010000005">
    <property type="protein sequence ID" value="KAK4082341.1"/>
    <property type="molecule type" value="Genomic_DNA"/>
</dbReference>
<evidence type="ECO:0000313" key="3">
    <source>
        <dbReference type="Proteomes" id="UP001273209"/>
    </source>
</evidence>
<name>A0AAE1IKR1_9HYPO</name>
<organism evidence="2 3">
    <name type="scientific">Trichoderma aggressivum f. europaeum</name>
    <dbReference type="NCBI Taxonomy" id="173218"/>
    <lineage>
        <taxon>Eukaryota</taxon>
        <taxon>Fungi</taxon>
        <taxon>Dikarya</taxon>
        <taxon>Ascomycota</taxon>
        <taxon>Pezizomycotina</taxon>
        <taxon>Sordariomycetes</taxon>
        <taxon>Hypocreomycetidae</taxon>
        <taxon>Hypocreales</taxon>
        <taxon>Hypocreaceae</taxon>
        <taxon>Trichoderma</taxon>
    </lineage>
</organism>
<dbReference type="Proteomes" id="UP001273209">
    <property type="component" value="Unassembled WGS sequence"/>
</dbReference>
<feature type="region of interest" description="Disordered" evidence="1">
    <location>
        <begin position="1"/>
        <end position="55"/>
    </location>
</feature>
<proteinExistence type="predicted"/>
<reference evidence="2" key="1">
    <citation type="submission" date="2023-11" db="EMBL/GenBank/DDBJ databases">
        <title>The genome sequences of three competitors of mushroom-forming fungi.</title>
        <authorList>
            <person name="Beijen E."/>
            <person name="Ohm R.A."/>
        </authorList>
    </citation>
    <scope>NUCLEOTIDE SEQUENCE</scope>
    <source>
        <strain evidence="2">CBS 100526</strain>
    </source>
</reference>
<gene>
    <name evidence="2" type="ORF">Triagg1_2153</name>
</gene>
<evidence type="ECO:0000313" key="2">
    <source>
        <dbReference type="EMBL" id="KAK4082341.1"/>
    </source>
</evidence>
<dbReference type="RefSeq" id="XP_062759009.1">
    <property type="nucleotide sequence ID" value="XM_062896303.1"/>
</dbReference>
<accession>A0AAE1IKR1</accession>
<sequence length="139" mass="15275">MGRGPYGDPIGSGAWDKQLASGGEAAGEIASRSDGWESDSGHVSQALADPPCSPDFSSPIRSARLLARVMVDQDRVRDRGWDRPGTCVEELLAKRTVESSRVELIVASRPVGLEEERRRAWPTFLQPSTDLVWVEEQQQ</sequence>
<dbReference type="GeneID" id="87916208"/>
<keyword evidence="3" id="KW-1185">Reference proteome</keyword>
<dbReference type="AlphaFoldDB" id="A0AAE1IKR1"/>
<protein>
    <submittedName>
        <fullName evidence="2">Uncharacterized protein</fullName>
    </submittedName>
</protein>
<comment type="caution">
    <text evidence="2">The sequence shown here is derived from an EMBL/GenBank/DDBJ whole genome shotgun (WGS) entry which is preliminary data.</text>
</comment>
<feature type="compositionally biased region" description="Low complexity" evidence="1">
    <location>
        <begin position="20"/>
        <end position="30"/>
    </location>
</feature>
<evidence type="ECO:0000256" key="1">
    <source>
        <dbReference type="SAM" id="MobiDB-lite"/>
    </source>
</evidence>